<proteinExistence type="predicted"/>
<comment type="caution">
    <text evidence="1">The sequence shown here is derived from an EMBL/GenBank/DDBJ whole genome shotgun (WGS) entry which is preliminary data.</text>
</comment>
<dbReference type="Proteomes" id="UP001434883">
    <property type="component" value="Unassembled WGS sequence"/>
</dbReference>
<name>A0ABV0RE31_9TELE</name>
<gene>
    <name evidence="1" type="ORF">XENOCAPTIV_027609</name>
</gene>
<organism evidence="1 2">
    <name type="scientific">Xenoophorus captivus</name>
    <dbReference type="NCBI Taxonomy" id="1517983"/>
    <lineage>
        <taxon>Eukaryota</taxon>
        <taxon>Metazoa</taxon>
        <taxon>Chordata</taxon>
        <taxon>Craniata</taxon>
        <taxon>Vertebrata</taxon>
        <taxon>Euteleostomi</taxon>
        <taxon>Actinopterygii</taxon>
        <taxon>Neopterygii</taxon>
        <taxon>Teleostei</taxon>
        <taxon>Neoteleostei</taxon>
        <taxon>Acanthomorphata</taxon>
        <taxon>Ovalentaria</taxon>
        <taxon>Atherinomorphae</taxon>
        <taxon>Cyprinodontiformes</taxon>
        <taxon>Goodeidae</taxon>
        <taxon>Xenoophorus</taxon>
    </lineage>
</organism>
<sequence>MLAQHAFILQVGRSRVRINHAETGSYNRVRVWFSGTFQGAVWFQTSVIHFRQQVLAPDKASKHCETAHTMMLSLVNFTFGIMSRSSLPLNMLCHDIQRVQLWPHLTRLHSTLKVHAFFFSSGVLRSDDV</sequence>
<protein>
    <submittedName>
        <fullName evidence="1">Uncharacterized protein</fullName>
    </submittedName>
</protein>
<evidence type="ECO:0000313" key="1">
    <source>
        <dbReference type="EMBL" id="MEQ2206309.1"/>
    </source>
</evidence>
<accession>A0ABV0RE31</accession>
<dbReference type="EMBL" id="JAHRIN010042732">
    <property type="protein sequence ID" value="MEQ2206309.1"/>
    <property type="molecule type" value="Genomic_DNA"/>
</dbReference>
<reference evidence="1 2" key="1">
    <citation type="submission" date="2021-06" db="EMBL/GenBank/DDBJ databases">
        <authorList>
            <person name="Palmer J.M."/>
        </authorList>
    </citation>
    <scope>NUCLEOTIDE SEQUENCE [LARGE SCALE GENOMIC DNA]</scope>
    <source>
        <strain evidence="1 2">XC_2019</strain>
        <tissue evidence="1">Muscle</tissue>
    </source>
</reference>
<evidence type="ECO:0000313" key="2">
    <source>
        <dbReference type="Proteomes" id="UP001434883"/>
    </source>
</evidence>
<keyword evidence="2" id="KW-1185">Reference proteome</keyword>